<evidence type="ECO:0000256" key="2">
    <source>
        <dbReference type="ARBA" id="ARBA00022801"/>
    </source>
</evidence>
<reference evidence="5" key="1">
    <citation type="journal article" date="2015" name="Nature">
        <title>Complex archaea that bridge the gap between prokaryotes and eukaryotes.</title>
        <authorList>
            <person name="Spang A."/>
            <person name="Saw J.H."/>
            <person name="Jorgensen S.L."/>
            <person name="Zaremba-Niedzwiedzka K."/>
            <person name="Martijn J."/>
            <person name="Lind A.E."/>
            <person name="van Eijk R."/>
            <person name="Schleper C."/>
            <person name="Guy L."/>
            <person name="Ettema T.J."/>
        </authorList>
    </citation>
    <scope>NUCLEOTIDE SEQUENCE</scope>
</reference>
<dbReference type="InterPro" id="IPR027478">
    <property type="entry name" value="LdcA_N"/>
</dbReference>
<name>A0A0F9P1W3_9ZZZZ</name>
<dbReference type="Gene3D" id="3.50.30.60">
    <property type="entry name" value="LD-carboxypeptidase A C-terminal domain-like"/>
    <property type="match status" value="1"/>
</dbReference>
<dbReference type="PIRSF" id="PIRSF028757">
    <property type="entry name" value="LD-carboxypeptidase"/>
    <property type="match status" value="1"/>
</dbReference>
<dbReference type="SUPFAM" id="SSF141986">
    <property type="entry name" value="LD-carboxypeptidase A C-terminal domain-like"/>
    <property type="match status" value="1"/>
</dbReference>
<dbReference type="InterPro" id="IPR040449">
    <property type="entry name" value="Peptidase_S66_N"/>
</dbReference>
<dbReference type="InterPro" id="IPR003507">
    <property type="entry name" value="S66_fam"/>
</dbReference>
<comment type="caution">
    <text evidence="5">The sequence shown here is derived from an EMBL/GenBank/DDBJ whole genome shotgun (WGS) entry which is preliminary data.</text>
</comment>
<evidence type="ECO:0000259" key="3">
    <source>
        <dbReference type="Pfam" id="PF02016"/>
    </source>
</evidence>
<dbReference type="Pfam" id="PF17676">
    <property type="entry name" value="Peptidase_S66C"/>
    <property type="match status" value="1"/>
</dbReference>
<dbReference type="EMBL" id="LAZR01003437">
    <property type="protein sequence ID" value="KKN18337.1"/>
    <property type="molecule type" value="Genomic_DNA"/>
</dbReference>
<dbReference type="GO" id="GO:0016787">
    <property type="term" value="F:hydrolase activity"/>
    <property type="evidence" value="ECO:0007669"/>
    <property type="project" value="UniProtKB-KW"/>
</dbReference>
<feature type="domain" description="LD-carboxypeptidase C-terminal" evidence="4">
    <location>
        <begin position="211"/>
        <end position="333"/>
    </location>
</feature>
<dbReference type="InterPro" id="IPR027461">
    <property type="entry name" value="Carboxypeptidase_A_C_sf"/>
</dbReference>
<gene>
    <name evidence="5" type="ORF">LCGC14_0956830</name>
</gene>
<keyword evidence="2" id="KW-0378">Hydrolase</keyword>
<dbReference type="AlphaFoldDB" id="A0A0F9P1W3"/>
<dbReference type="Gene3D" id="3.40.50.10740">
    <property type="entry name" value="Class I glutamine amidotransferase-like"/>
    <property type="match status" value="1"/>
</dbReference>
<evidence type="ECO:0000256" key="1">
    <source>
        <dbReference type="ARBA" id="ARBA00010233"/>
    </source>
</evidence>
<accession>A0A0F9P1W3</accession>
<dbReference type="SUPFAM" id="SSF52317">
    <property type="entry name" value="Class I glutamine amidotransferase-like"/>
    <property type="match status" value="1"/>
</dbReference>
<protein>
    <recommendedName>
        <fullName evidence="6">LD-carboxypeptidase N-terminal domain-containing protein</fullName>
    </recommendedName>
</protein>
<dbReference type="InterPro" id="IPR029062">
    <property type="entry name" value="Class_I_gatase-like"/>
</dbReference>
<organism evidence="5">
    <name type="scientific">marine sediment metagenome</name>
    <dbReference type="NCBI Taxonomy" id="412755"/>
    <lineage>
        <taxon>unclassified sequences</taxon>
        <taxon>metagenomes</taxon>
        <taxon>ecological metagenomes</taxon>
    </lineage>
</organism>
<comment type="similarity">
    <text evidence="1">Belongs to the peptidase S66 family.</text>
</comment>
<dbReference type="PANTHER" id="PTHR30237:SF5">
    <property type="entry name" value="CARBOXYPEPTIDASE VC_A0337-RELATED"/>
    <property type="match status" value="1"/>
</dbReference>
<dbReference type="PANTHER" id="PTHR30237">
    <property type="entry name" value="MURAMOYLTETRAPEPTIDE CARBOXYPEPTIDASE"/>
    <property type="match status" value="1"/>
</dbReference>
<dbReference type="CDD" id="cd07062">
    <property type="entry name" value="Peptidase_S66_mccF_like"/>
    <property type="match status" value="1"/>
</dbReference>
<proteinExistence type="inferred from homology"/>
<feature type="domain" description="LD-carboxypeptidase N-terminal" evidence="3">
    <location>
        <begin position="16"/>
        <end position="135"/>
    </location>
</feature>
<evidence type="ECO:0000313" key="5">
    <source>
        <dbReference type="EMBL" id="KKN18337.1"/>
    </source>
</evidence>
<evidence type="ECO:0008006" key="6">
    <source>
        <dbReference type="Google" id="ProtNLM"/>
    </source>
</evidence>
<dbReference type="InterPro" id="IPR040921">
    <property type="entry name" value="Peptidase_S66C"/>
</dbReference>
<sequence length="352" mass="38798">MANILYPAPLKVGSKIAICSLSAGLKEKFHARLDIVINGLKNRGYDVVEGEFLRQNKPREQLNAKAHAQQLMGFLLDEEIDAIMPPMGGELAMEILPLLDFNAIKQAKPKWLVGFSDVSTIACALTAKCQWATLHSANLMQLHPDEKNPYSLQIFETLTYEADSKFEQGPSSLYQKNKPSYAQNPNELLSPSEPTKWQCLNYTDKRTIEMSGRLFGGCLDTVGLLLDSPFLALHEFKKDSAPEGLILYLENSELTPTTVARFLLSLKLAGIFDDINGLVLGRSEITQSHYDAFDYRHALDVALGGCLFPVIFDADIGHVQPNLNLVNGATCTLIADINEGIVNSASLNIQLS</sequence>
<dbReference type="Pfam" id="PF02016">
    <property type="entry name" value="Peptidase_S66"/>
    <property type="match status" value="1"/>
</dbReference>
<evidence type="ECO:0000259" key="4">
    <source>
        <dbReference type="Pfam" id="PF17676"/>
    </source>
</evidence>